<dbReference type="STRING" id="3818.A0A444YSB2"/>
<keyword evidence="11" id="KW-1185">Reference proteome</keyword>
<evidence type="ECO:0000256" key="5">
    <source>
        <dbReference type="ARBA" id="ARBA00022777"/>
    </source>
</evidence>
<dbReference type="GO" id="GO:0004674">
    <property type="term" value="F:protein serine/threonine kinase activity"/>
    <property type="evidence" value="ECO:0007669"/>
    <property type="project" value="UniProtKB-KW"/>
</dbReference>
<dbReference type="Pfam" id="PF07714">
    <property type="entry name" value="PK_Tyr_Ser-Thr"/>
    <property type="match status" value="1"/>
</dbReference>
<protein>
    <recommendedName>
        <fullName evidence="1">non-specific serine/threonine protein kinase</fullName>
        <ecNumber evidence="1">2.7.11.1</ecNumber>
    </recommendedName>
</protein>
<name>A0A444YSB2_ARAHY</name>
<dbReference type="InterPro" id="IPR001245">
    <property type="entry name" value="Ser-Thr/Tyr_kinase_cat_dom"/>
</dbReference>
<evidence type="ECO:0000256" key="8">
    <source>
        <dbReference type="ARBA" id="ARBA00048679"/>
    </source>
</evidence>
<dbReference type="InterPro" id="IPR051420">
    <property type="entry name" value="Ser_Thr_Kinases_DiverseReg"/>
</dbReference>
<dbReference type="EC" id="2.7.11.1" evidence="1"/>
<dbReference type="Proteomes" id="UP000289738">
    <property type="component" value="Chromosome B06"/>
</dbReference>
<dbReference type="PANTHER" id="PTHR48005">
    <property type="entry name" value="LEUCINE RICH REPEAT KINASE 2"/>
    <property type="match status" value="1"/>
</dbReference>
<evidence type="ECO:0000313" key="10">
    <source>
        <dbReference type="EMBL" id="RYR04804.1"/>
    </source>
</evidence>
<keyword evidence="2" id="KW-0723">Serine/threonine-protein kinase</keyword>
<evidence type="ECO:0000256" key="1">
    <source>
        <dbReference type="ARBA" id="ARBA00012513"/>
    </source>
</evidence>
<comment type="catalytic activity">
    <reaction evidence="7">
        <text>L-threonyl-[protein] + ATP = O-phospho-L-threonyl-[protein] + ADP + H(+)</text>
        <dbReference type="Rhea" id="RHEA:46608"/>
        <dbReference type="Rhea" id="RHEA-COMP:11060"/>
        <dbReference type="Rhea" id="RHEA-COMP:11605"/>
        <dbReference type="ChEBI" id="CHEBI:15378"/>
        <dbReference type="ChEBI" id="CHEBI:30013"/>
        <dbReference type="ChEBI" id="CHEBI:30616"/>
        <dbReference type="ChEBI" id="CHEBI:61977"/>
        <dbReference type="ChEBI" id="CHEBI:456216"/>
        <dbReference type="EC" id="2.7.11.1"/>
    </reaction>
</comment>
<feature type="domain" description="Protein kinase" evidence="9">
    <location>
        <begin position="1"/>
        <end position="156"/>
    </location>
</feature>
<reference evidence="10 11" key="1">
    <citation type="submission" date="2019-01" db="EMBL/GenBank/DDBJ databases">
        <title>Sequencing of cultivated peanut Arachis hypogaea provides insights into genome evolution and oil improvement.</title>
        <authorList>
            <person name="Chen X."/>
        </authorList>
    </citation>
    <scope>NUCLEOTIDE SEQUENCE [LARGE SCALE GENOMIC DNA]</scope>
    <source>
        <strain evidence="11">cv. Fuhuasheng</strain>
        <tissue evidence="10">Leaves</tissue>
    </source>
</reference>
<evidence type="ECO:0000256" key="2">
    <source>
        <dbReference type="ARBA" id="ARBA00022527"/>
    </source>
</evidence>
<dbReference type="PROSITE" id="PS50011">
    <property type="entry name" value="PROTEIN_KINASE_DOM"/>
    <property type="match status" value="1"/>
</dbReference>
<dbReference type="AlphaFoldDB" id="A0A444YSB2"/>
<keyword evidence="5" id="KW-0418">Kinase</keyword>
<evidence type="ECO:0000256" key="4">
    <source>
        <dbReference type="ARBA" id="ARBA00022741"/>
    </source>
</evidence>
<evidence type="ECO:0000313" key="11">
    <source>
        <dbReference type="Proteomes" id="UP000289738"/>
    </source>
</evidence>
<dbReference type="InterPro" id="IPR008266">
    <property type="entry name" value="Tyr_kinase_AS"/>
</dbReference>
<evidence type="ECO:0000259" key="9">
    <source>
        <dbReference type="PROSITE" id="PS50011"/>
    </source>
</evidence>
<keyword evidence="3" id="KW-0808">Transferase</keyword>
<evidence type="ECO:0000256" key="3">
    <source>
        <dbReference type="ARBA" id="ARBA00022679"/>
    </source>
</evidence>
<dbReference type="InterPro" id="IPR000719">
    <property type="entry name" value="Prot_kinase_dom"/>
</dbReference>
<accession>A0A444YSB2</accession>
<dbReference type="EMBL" id="SDMP01000016">
    <property type="protein sequence ID" value="RYR04804.1"/>
    <property type="molecule type" value="Genomic_DNA"/>
</dbReference>
<evidence type="ECO:0000256" key="6">
    <source>
        <dbReference type="ARBA" id="ARBA00022840"/>
    </source>
</evidence>
<dbReference type="Gene3D" id="1.10.510.10">
    <property type="entry name" value="Transferase(Phosphotransferase) domain 1"/>
    <property type="match status" value="1"/>
</dbReference>
<dbReference type="InterPro" id="IPR011009">
    <property type="entry name" value="Kinase-like_dom_sf"/>
</dbReference>
<keyword evidence="6" id="KW-0067">ATP-binding</keyword>
<evidence type="ECO:0000256" key="7">
    <source>
        <dbReference type="ARBA" id="ARBA00047899"/>
    </source>
</evidence>
<dbReference type="PROSITE" id="PS00109">
    <property type="entry name" value="PROTEIN_KINASE_TYR"/>
    <property type="match status" value="1"/>
</dbReference>
<dbReference type="PANTHER" id="PTHR48005:SF16">
    <property type="entry name" value="MDIS1-INTERACTING RECEPTOR LIKE KINASE 2-LIKE ISOFORM X1"/>
    <property type="match status" value="1"/>
</dbReference>
<dbReference type="SUPFAM" id="SSF56112">
    <property type="entry name" value="Protein kinase-like (PK-like)"/>
    <property type="match status" value="1"/>
</dbReference>
<proteinExistence type="predicted"/>
<sequence>MLSQIRHRNIVKLHRFCFHHRCMCFVYEYMERGSLFYALNMDDEEAKELSWSKRVVIISGTTNGLSYMHHDCFLPIVHKDVTNNNILLNSELHVVVSDFGTARLLDPDSSNQTLQVGTYRYLAQELAHTMTVTEKCDVYSFGVVALETLMGGTQES</sequence>
<gene>
    <name evidence="10" type="ORF">Ahy_B06g084579</name>
</gene>
<comment type="catalytic activity">
    <reaction evidence="8">
        <text>L-seryl-[protein] + ATP = O-phospho-L-seryl-[protein] + ADP + H(+)</text>
        <dbReference type="Rhea" id="RHEA:17989"/>
        <dbReference type="Rhea" id="RHEA-COMP:9863"/>
        <dbReference type="Rhea" id="RHEA-COMP:11604"/>
        <dbReference type="ChEBI" id="CHEBI:15378"/>
        <dbReference type="ChEBI" id="CHEBI:29999"/>
        <dbReference type="ChEBI" id="CHEBI:30616"/>
        <dbReference type="ChEBI" id="CHEBI:83421"/>
        <dbReference type="ChEBI" id="CHEBI:456216"/>
        <dbReference type="EC" id="2.7.11.1"/>
    </reaction>
</comment>
<organism evidence="10 11">
    <name type="scientific">Arachis hypogaea</name>
    <name type="common">Peanut</name>
    <dbReference type="NCBI Taxonomy" id="3818"/>
    <lineage>
        <taxon>Eukaryota</taxon>
        <taxon>Viridiplantae</taxon>
        <taxon>Streptophyta</taxon>
        <taxon>Embryophyta</taxon>
        <taxon>Tracheophyta</taxon>
        <taxon>Spermatophyta</taxon>
        <taxon>Magnoliopsida</taxon>
        <taxon>eudicotyledons</taxon>
        <taxon>Gunneridae</taxon>
        <taxon>Pentapetalae</taxon>
        <taxon>rosids</taxon>
        <taxon>fabids</taxon>
        <taxon>Fabales</taxon>
        <taxon>Fabaceae</taxon>
        <taxon>Papilionoideae</taxon>
        <taxon>50 kb inversion clade</taxon>
        <taxon>dalbergioids sensu lato</taxon>
        <taxon>Dalbergieae</taxon>
        <taxon>Pterocarpus clade</taxon>
        <taxon>Arachis</taxon>
    </lineage>
</organism>
<keyword evidence="4" id="KW-0547">Nucleotide-binding</keyword>
<dbReference type="GO" id="GO:0005524">
    <property type="term" value="F:ATP binding"/>
    <property type="evidence" value="ECO:0007669"/>
    <property type="project" value="UniProtKB-KW"/>
</dbReference>
<comment type="caution">
    <text evidence="10">The sequence shown here is derived from an EMBL/GenBank/DDBJ whole genome shotgun (WGS) entry which is preliminary data.</text>
</comment>